<dbReference type="PANTHER" id="PTHR30255">
    <property type="entry name" value="SINGLE-STRANDED-DNA-SPECIFIC EXONUCLEASE RECJ"/>
    <property type="match status" value="1"/>
</dbReference>
<evidence type="ECO:0000256" key="3">
    <source>
        <dbReference type="ARBA" id="ARBA00022722"/>
    </source>
</evidence>
<reference evidence="10 11" key="1">
    <citation type="submission" date="2024-03" db="EMBL/GenBank/DDBJ databases">
        <title>Inconsistent identification of Apilactobacillus kunkeei-related strains obtained by well-developed overall genome related indices.</title>
        <authorList>
            <person name="Maeno S."/>
            <person name="Endo A."/>
        </authorList>
    </citation>
    <scope>NUCLEOTIDE SEQUENCE [LARGE SCALE GENOMIC DNA]</scope>
    <source>
        <strain evidence="10 11">20H-10</strain>
    </source>
</reference>
<dbReference type="Pfam" id="PF02272">
    <property type="entry name" value="DHHA1"/>
    <property type="match status" value="1"/>
</dbReference>
<comment type="caution">
    <text evidence="10">The sequence shown here is derived from an EMBL/GenBank/DDBJ whole genome shotgun (WGS) entry which is preliminary data.</text>
</comment>
<dbReference type="Pfam" id="PF01368">
    <property type="entry name" value="DHH"/>
    <property type="match status" value="1"/>
</dbReference>
<feature type="domain" description="RecJ OB" evidence="9">
    <location>
        <begin position="455"/>
        <end position="559"/>
    </location>
</feature>
<evidence type="ECO:0000259" key="7">
    <source>
        <dbReference type="Pfam" id="PF02272"/>
    </source>
</evidence>
<keyword evidence="3" id="KW-0540">Nuclease</keyword>
<protein>
    <recommendedName>
        <fullName evidence="2">Single-stranded-DNA-specific exonuclease RecJ</fullName>
    </recommendedName>
</protein>
<dbReference type="InterPro" id="IPR038763">
    <property type="entry name" value="DHH_sf"/>
</dbReference>
<sequence>MISANFDWQYKSSEISSEAKEFAKELSINDSIVEMLIQRGYDSIGKIRDFLNPSLDQLRDPFLLHDMKKACERINQAVENGEKITVYGDYDADGITSTSVMYETLLNIGANVEFFVPNRFTDGYGPNPEVYKRIINEGTTLIVTVDNGISGNDAIDLANSMNCDVIITDHHQLPEKLPNAYAIVHARYPGDEYPFGEFSGVGIAFKVATALLGELPEEYFDLAAIGTVTDIVSLTDENRVIVKFGLKMIENTERPGLASLSKLSGLKGELNEQSIGFGLGPRLNALGRMGSARSGVELLTTFDDVQAEELARETDEQNKKRKKFVDDISTEAIIQAQTQPDSKVIVVYGQNWHEGVVGIVASKLVEKFQKPSIVMNLDTTTRILKGSGRSIEGFNLFEAINGIRDELVSFGGHEMAVGLSVEESKVDILINHLDQFAATHNLDQIAKPTLKISSVLNCSQVNEALFNQLQLLAPFGTDNEYPIFEFNPQMVSNIKTMGQDNSHLRFQMVDNGSKVNVLAFKNGALADELGANFDDMKIAGHLEKNTWQGRTTIQVMLDDMYSSGVQIIDKRTRVIAKEMFEPTAGYVFFNAKLFDKLNNIINDESAACLYPDLSSIDKFDNIIVVDCPDEPGILEDLLTKISSESITFYLFKNNYIGSKGMPNRAQYAKLFKFVMMNNDIKIHDNIKEISKKLNIDLQNLIFMINVFNELDFVFIDNGIMNYNPDLVKSDLSNSRAYQSREKQIEVEKQLLAISREKFKQAIRICLGK</sequence>
<feature type="domain" description="DDH" evidence="6">
    <location>
        <begin position="83"/>
        <end position="227"/>
    </location>
</feature>
<dbReference type="Proteomes" id="UP001438112">
    <property type="component" value="Unassembled WGS sequence"/>
</dbReference>
<keyword evidence="11" id="KW-1185">Reference proteome</keyword>
<dbReference type="RefSeq" id="WP_353317417.1">
    <property type="nucleotide sequence ID" value="NZ_BAABVV010000024.1"/>
</dbReference>
<evidence type="ECO:0000256" key="4">
    <source>
        <dbReference type="ARBA" id="ARBA00022801"/>
    </source>
</evidence>
<proteinExistence type="inferred from homology"/>
<dbReference type="EMBL" id="BAABVV010000024">
    <property type="protein sequence ID" value="GAA6113988.1"/>
    <property type="molecule type" value="Genomic_DNA"/>
</dbReference>
<keyword evidence="5 10" id="KW-0269">Exonuclease</keyword>
<dbReference type="Gene3D" id="3.10.310.30">
    <property type="match status" value="1"/>
</dbReference>
<evidence type="ECO:0000256" key="2">
    <source>
        <dbReference type="ARBA" id="ARBA00019841"/>
    </source>
</evidence>
<evidence type="ECO:0000259" key="8">
    <source>
        <dbReference type="Pfam" id="PF10141"/>
    </source>
</evidence>
<evidence type="ECO:0000313" key="11">
    <source>
        <dbReference type="Proteomes" id="UP001438112"/>
    </source>
</evidence>
<dbReference type="InterPro" id="IPR041122">
    <property type="entry name" value="RecJ_OB"/>
</dbReference>
<evidence type="ECO:0000256" key="1">
    <source>
        <dbReference type="ARBA" id="ARBA00005915"/>
    </source>
</evidence>
<dbReference type="GO" id="GO:0004527">
    <property type="term" value="F:exonuclease activity"/>
    <property type="evidence" value="ECO:0007669"/>
    <property type="project" value="UniProtKB-KW"/>
</dbReference>
<dbReference type="Pfam" id="PF10141">
    <property type="entry name" value="ssDNA-exonuc_C"/>
    <property type="match status" value="1"/>
</dbReference>
<dbReference type="PANTHER" id="PTHR30255:SF2">
    <property type="entry name" value="SINGLE-STRANDED-DNA-SPECIFIC EXONUCLEASE RECJ"/>
    <property type="match status" value="1"/>
</dbReference>
<accession>A0ABP9ZGS3</accession>
<evidence type="ECO:0000256" key="5">
    <source>
        <dbReference type="ARBA" id="ARBA00022839"/>
    </source>
</evidence>
<dbReference type="InterPro" id="IPR001667">
    <property type="entry name" value="DDH_dom"/>
</dbReference>
<name>A0ABP9ZGS3_9LACO</name>
<feature type="domain" description="Single-stranded-DNA-specific exonuclease RecJ C-terminal" evidence="8">
    <location>
        <begin position="566"/>
        <end position="760"/>
    </location>
</feature>
<evidence type="ECO:0000259" key="6">
    <source>
        <dbReference type="Pfam" id="PF01368"/>
    </source>
</evidence>
<dbReference type="Gene3D" id="3.90.1640.30">
    <property type="match status" value="1"/>
</dbReference>
<dbReference type="InterPro" id="IPR051673">
    <property type="entry name" value="SSDNA_exonuclease_RecJ"/>
</dbReference>
<evidence type="ECO:0000313" key="10">
    <source>
        <dbReference type="EMBL" id="GAA6113988.1"/>
    </source>
</evidence>
<dbReference type="NCBIfam" id="TIGR00644">
    <property type="entry name" value="recJ"/>
    <property type="match status" value="1"/>
</dbReference>
<dbReference type="Pfam" id="PF17768">
    <property type="entry name" value="RecJ_OB"/>
    <property type="match status" value="1"/>
</dbReference>
<feature type="domain" description="DHHA1" evidence="7">
    <location>
        <begin position="342"/>
        <end position="438"/>
    </location>
</feature>
<dbReference type="InterPro" id="IPR004610">
    <property type="entry name" value="RecJ"/>
</dbReference>
<gene>
    <name evidence="10" type="primary">recJ</name>
    <name evidence="10" type="ORF">AP20H10_03510</name>
</gene>
<dbReference type="InterPro" id="IPR003156">
    <property type="entry name" value="DHHA1_dom"/>
</dbReference>
<dbReference type="SUPFAM" id="SSF64182">
    <property type="entry name" value="DHH phosphoesterases"/>
    <property type="match status" value="1"/>
</dbReference>
<organism evidence="10 11">
    <name type="scientific">Apilactobacillus apinorum</name>
    <dbReference type="NCBI Taxonomy" id="1218495"/>
    <lineage>
        <taxon>Bacteria</taxon>
        <taxon>Bacillati</taxon>
        <taxon>Bacillota</taxon>
        <taxon>Bacilli</taxon>
        <taxon>Lactobacillales</taxon>
        <taxon>Lactobacillaceae</taxon>
        <taxon>Apilactobacillus</taxon>
    </lineage>
</organism>
<evidence type="ECO:0000259" key="9">
    <source>
        <dbReference type="Pfam" id="PF17768"/>
    </source>
</evidence>
<comment type="similarity">
    <text evidence="1">Belongs to the RecJ family.</text>
</comment>
<dbReference type="InterPro" id="IPR018779">
    <property type="entry name" value="RecJ_C"/>
</dbReference>
<keyword evidence="4" id="KW-0378">Hydrolase</keyword>